<dbReference type="AlphaFoldDB" id="A0A0W0FUN5"/>
<protein>
    <submittedName>
        <fullName evidence="1">Uncharacterized protein</fullName>
    </submittedName>
</protein>
<name>A0A0W0FUN5_MONRR</name>
<organism evidence="1 2">
    <name type="scientific">Moniliophthora roreri</name>
    <name type="common">Frosty pod rot fungus</name>
    <name type="synonym">Monilia roreri</name>
    <dbReference type="NCBI Taxonomy" id="221103"/>
    <lineage>
        <taxon>Eukaryota</taxon>
        <taxon>Fungi</taxon>
        <taxon>Dikarya</taxon>
        <taxon>Basidiomycota</taxon>
        <taxon>Agaricomycotina</taxon>
        <taxon>Agaricomycetes</taxon>
        <taxon>Agaricomycetidae</taxon>
        <taxon>Agaricales</taxon>
        <taxon>Marasmiineae</taxon>
        <taxon>Marasmiaceae</taxon>
        <taxon>Moniliophthora</taxon>
    </lineage>
</organism>
<dbReference type="EMBL" id="LATX01001608">
    <property type="protein sequence ID" value="KTB40109.1"/>
    <property type="molecule type" value="Genomic_DNA"/>
</dbReference>
<comment type="caution">
    <text evidence="1">The sequence shown here is derived from an EMBL/GenBank/DDBJ whole genome shotgun (WGS) entry which is preliminary data.</text>
</comment>
<proteinExistence type="predicted"/>
<evidence type="ECO:0000313" key="2">
    <source>
        <dbReference type="Proteomes" id="UP000054988"/>
    </source>
</evidence>
<sequence length="327" mass="36811">MSSPISATEDDTLLPATNVDSILKEYSEEALPELVKQTLFMATEDGVWIEGSFADIAAQCKIETGLDGFFYPTYKGKPLECTFPITPHSTFAFNNGPDGSTVLEKWKEHDAILLIGIGIQHPGPNAKYPEYIKLARYNDIKWSVQVFPRHFHNPRKMAEWHLSGKPITAEAHQLAKDAHDANSQHKLAVTKLKTTFHKSHDGYGTSMFMMGHDDVFKEGNLPLDEGRGSEYIDIFHVLEGLRPQADVRDYSGSRPSDTPMSFHECHLLEKNVIFAMTMVPRAFIKSGAKENPRPVSWDFRLVNIQILGKRAPISFTSPKKKVKKRKA</sequence>
<reference evidence="1 2" key="1">
    <citation type="submission" date="2015-12" db="EMBL/GenBank/DDBJ databases">
        <title>Draft genome sequence of Moniliophthora roreri, the causal agent of frosty pod rot of cacao.</title>
        <authorList>
            <person name="Aime M.C."/>
            <person name="Diaz-Valderrama J.R."/>
            <person name="Kijpornyongpan T."/>
            <person name="Phillips-Mora W."/>
        </authorList>
    </citation>
    <scope>NUCLEOTIDE SEQUENCE [LARGE SCALE GENOMIC DNA]</scope>
    <source>
        <strain evidence="1 2">MCA 2952</strain>
    </source>
</reference>
<dbReference type="Proteomes" id="UP000054988">
    <property type="component" value="Unassembled WGS sequence"/>
</dbReference>
<accession>A0A0W0FUN5</accession>
<evidence type="ECO:0000313" key="1">
    <source>
        <dbReference type="EMBL" id="KTB40109.1"/>
    </source>
</evidence>
<gene>
    <name evidence="1" type="ORF">WG66_7311</name>
</gene>